<keyword evidence="2" id="KW-1185">Reference proteome</keyword>
<accession>A0ABZ0IN07</accession>
<gene>
    <name evidence="1" type="ORF">RT717_25365</name>
</gene>
<evidence type="ECO:0000313" key="1">
    <source>
        <dbReference type="EMBL" id="WOK06409.1"/>
    </source>
</evidence>
<name>A0ABZ0IN07_9BACT</name>
<proteinExistence type="predicted"/>
<organism evidence="1 2">
    <name type="scientific">Imperialibacter roseus</name>
    <dbReference type="NCBI Taxonomy" id="1324217"/>
    <lineage>
        <taxon>Bacteria</taxon>
        <taxon>Pseudomonadati</taxon>
        <taxon>Bacteroidota</taxon>
        <taxon>Cytophagia</taxon>
        <taxon>Cytophagales</taxon>
        <taxon>Flammeovirgaceae</taxon>
        <taxon>Imperialibacter</taxon>
    </lineage>
</organism>
<reference evidence="1 2" key="1">
    <citation type="journal article" date="2023" name="Microbiol. Resour. Announc.">
        <title>Complete Genome Sequence of Imperialibacter roseus strain P4T.</title>
        <authorList>
            <person name="Tizabi D.R."/>
            <person name="Bachvaroff T."/>
            <person name="Hill R.T."/>
        </authorList>
    </citation>
    <scope>NUCLEOTIDE SEQUENCE [LARGE SCALE GENOMIC DNA]</scope>
    <source>
        <strain evidence="1 2">P4T</strain>
    </source>
</reference>
<sequence>MRRRPYHIGADQDGVRGVFRWANPPGKRQGLLVREDTHQGTRTRAIDF</sequence>
<protein>
    <submittedName>
        <fullName evidence="1">Uncharacterized protein</fullName>
    </submittedName>
</protein>
<dbReference type="RefSeq" id="WP_317489133.1">
    <property type="nucleotide sequence ID" value="NZ_CP136051.1"/>
</dbReference>
<evidence type="ECO:0000313" key="2">
    <source>
        <dbReference type="Proteomes" id="UP001302349"/>
    </source>
</evidence>
<dbReference type="Proteomes" id="UP001302349">
    <property type="component" value="Chromosome"/>
</dbReference>
<dbReference type="EMBL" id="CP136051">
    <property type="protein sequence ID" value="WOK06409.1"/>
    <property type="molecule type" value="Genomic_DNA"/>
</dbReference>